<evidence type="ECO:0008006" key="3">
    <source>
        <dbReference type="Google" id="ProtNLM"/>
    </source>
</evidence>
<dbReference type="HAMAP" id="MF_00163">
    <property type="entry name" value="Pep_deformylase"/>
    <property type="match status" value="1"/>
</dbReference>
<evidence type="ECO:0000313" key="2">
    <source>
        <dbReference type="EMBL" id="KKL67591.1"/>
    </source>
</evidence>
<name>A0A0F9EMV0_9ZZZZ</name>
<accession>A0A0F9EMV0</accession>
<dbReference type="NCBIfam" id="TIGR00079">
    <property type="entry name" value="pept_deformyl"/>
    <property type="match status" value="1"/>
</dbReference>
<dbReference type="PANTHER" id="PTHR10458:SF22">
    <property type="entry name" value="PEPTIDE DEFORMYLASE"/>
    <property type="match status" value="1"/>
</dbReference>
<protein>
    <recommendedName>
        <fullName evidence="3">Peptide deformylase</fullName>
    </recommendedName>
</protein>
<gene>
    <name evidence="2" type="ORF">LCGC14_2133440</name>
</gene>
<dbReference type="SUPFAM" id="SSF56420">
    <property type="entry name" value="Peptide deformylase"/>
    <property type="match status" value="1"/>
</dbReference>
<evidence type="ECO:0000256" key="1">
    <source>
        <dbReference type="ARBA" id="ARBA00010759"/>
    </source>
</evidence>
<dbReference type="Pfam" id="PF01327">
    <property type="entry name" value="Pep_deformylase"/>
    <property type="match status" value="1"/>
</dbReference>
<dbReference type="Gene3D" id="3.90.45.10">
    <property type="entry name" value="Peptide deformylase"/>
    <property type="match status" value="1"/>
</dbReference>
<dbReference type="PIRSF" id="PIRSF004749">
    <property type="entry name" value="Pep_def"/>
    <property type="match status" value="1"/>
</dbReference>
<organism evidence="2">
    <name type="scientific">marine sediment metagenome</name>
    <dbReference type="NCBI Taxonomy" id="412755"/>
    <lineage>
        <taxon>unclassified sequences</taxon>
        <taxon>metagenomes</taxon>
        <taxon>ecological metagenomes</taxon>
    </lineage>
</organism>
<dbReference type="EMBL" id="LAZR01026810">
    <property type="protein sequence ID" value="KKL67591.1"/>
    <property type="molecule type" value="Genomic_DNA"/>
</dbReference>
<reference evidence="2" key="1">
    <citation type="journal article" date="2015" name="Nature">
        <title>Complex archaea that bridge the gap between prokaryotes and eukaryotes.</title>
        <authorList>
            <person name="Spang A."/>
            <person name="Saw J.H."/>
            <person name="Jorgensen S.L."/>
            <person name="Zaremba-Niedzwiedzka K."/>
            <person name="Martijn J."/>
            <person name="Lind A.E."/>
            <person name="van Eijk R."/>
            <person name="Schleper C."/>
            <person name="Guy L."/>
            <person name="Ettema T.J."/>
        </authorList>
    </citation>
    <scope>NUCLEOTIDE SEQUENCE</scope>
</reference>
<sequence>MDSIAKLDLVALSVVKYPAPVLRHPSAEVTQFDQHLQALADRMLEVMYAAGGVGLAAPQVGVPIRLFVYNPNTRPGEGEGVCINPRIVDPTRPVVKEEGCLSLPGVTCNVKRFTRLTLRARDVAGEALEIQAEDLLAEIFQHETDHLNGMLLIDRMSPVAKLANRRTLRELEESAREAG</sequence>
<dbReference type="PANTHER" id="PTHR10458">
    <property type="entry name" value="PEPTIDE DEFORMYLASE"/>
    <property type="match status" value="1"/>
</dbReference>
<dbReference type="PRINTS" id="PR01576">
    <property type="entry name" value="PDEFORMYLASE"/>
</dbReference>
<dbReference type="NCBIfam" id="NF001159">
    <property type="entry name" value="PRK00150.1-3"/>
    <property type="match status" value="1"/>
</dbReference>
<comment type="similarity">
    <text evidence="1">Belongs to the polypeptide deformylase family.</text>
</comment>
<dbReference type="InterPro" id="IPR023635">
    <property type="entry name" value="Peptide_deformylase"/>
</dbReference>
<comment type="caution">
    <text evidence="2">The sequence shown here is derived from an EMBL/GenBank/DDBJ whole genome shotgun (WGS) entry which is preliminary data.</text>
</comment>
<dbReference type="InterPro" id="IPR036821">
    <property type="entry name" value="Peptide_deformylase_sf"/>
</dbReference>
<dbReference type="CDD" id="cd00487">
    <property type="entry name" value="Pep_deformylase"/>
    <property type="match status" value="1"/>
</dbReference>
<dbReference type="GO" id="GO:0042586">
    <property type="term" value="F:peptide deformylase activity"/>
    <property type="evidence" value="ECO:0007669"/>
    <property type="project" value="InterPro"/>
</dbReference>
<proteinExistence type="inferred from homology"/>
<dbReference type="AlphaFoldDB" id="A0A0F9EMV0"/>